<sequence length="740" mass="85176">MIPRAFTKSRTSHCCCKLRQLQASKLYSTFALGSGPHGVDGRLPYYPFGSEVESRKKEDRPLDSQNPHINPSSDTGIAITDPFILYQNYINQGLLEKDELQLRVMKEFQKLYHRVVDYTPPEELSIKISLLLREIELKNAESAARELGARGKFSPLRFDAIHNLFRKDPEAEKKQLVKVITDEEELANFASPQGILIHGEVGCGKSMLMDIFAASLPHKLKMRWHYNNFILWVYSEMHKIQKQKVFMATITNGQGKQRMTMENEFILFEVAQKMINKNTVLMLDEFMLPDIASANIIKILFTYYFKLGGVLVATSNKLPEELYSNEFHKTKFKSFVAILNARCQTVDMRSDKDYRSVFASNSLKDPNLVIKEEDSDSHESNWLKLIKTKALGLLEDSEIVKNDDIKMDDSKLQGEPSSFTVYNRTTHLPLTFNSNNVCYLNFDYICQGLFSSSDYITLASNYKTIVLDNVPVLTTKMKNEARRFITLLDAIYEAKCQFFMRSDVPIDNLFFPDAVASKKDIDEAGENRLQVQDEEMFAKTAIAMSNPYRPNIASYDQENTETYDEFTNSIKKAFVGDKTQNGDPDNETDNRKIDFKNIKAFTGEDEKFAYKRAVLRIREMVGSEIWRSTNRWVPIDQSMRPWESVGGGDELYWGKRSINGQYIEEEVRQANEKMDELLKQKNSVTKSLQNDLPRNVSASHGIAFRQFNARIAPVFKNVQHFFGLNGWTTKWLRSKTRSDN</sequence>
<evidence type="ECO:0000256" key="3">
    <source>
        <dbReference type="ARBA" id="ARBA00022840"/>
    </source>
</evidence>
<dbReference type="GeneID" id="30995816"/>
<evidence type="ECO:0008006" key="8">
    <source>
        <dbReference type="Google" id="ProtNLM"/>
    </source>
</evidence>
<keyword evidence="2" id="KW-0547">Nucleotide-binding</keyword>
<accession>A0A1E4RI09</accession>
<keyword evidence="7" id="KW-1185">Reference proteome</keyword>
<dbReference type="GO" id="GO:0016887">
    <property type="term" value="F:ATP hydrolysis activity"/>
    <property type="evidence" value="ECO:0007669"/>
    <property type="project" value="InterPro"/>
</dbReference>
<evidence type="ECO:0000256" key="1">
    <source>
        <dbReference type="ARBA" id="ARBA00010322"/>
    </source>
</evidence>
<keyword evidence="4" id="KW-0175">Coiled coil</keyword>
<feature type="compositionally biased region" description="Polar residues" evidence="5">
    <location>
        <begin position="63"/>
        <end position="74"/>
    </location>
</feature>
<dbReference type="Gene3D" id="3.40.50.300">
    <property type="entry name" value="P-loop containing nucleotide triphosphate hydrolases"/>
    <property type="match status" value="1"/>
</dbReference>
<feature type="coiled-coil region" evidence="4">
    <location>
        <begin position="660"/>
        <end position="687"/>
    </location>
</feature>
<dbReference type="Pfam" id="PF03969">
    <property type="entry name" value="AFG1_ATPase"/>
    <property type="match status" value="1"/>
</dbReference>
<dbReference type="SUPFAM" id="SSF52540">
    <property type="entry name" value="P-loop containing nucleoside triphosphate hydrolases"/>
    <property type="match status" value="1"/>
</dbReference>
<dbReference type="GO" id="GO:0005524">
    <property type="term" value="F:ATP binding"/>
    <property type="evidence" value="ECO:0007669"/>
    <property type="project" value="UniProtKB-KW"/>
</dbReference>
<proteinExistence type="inferred from homology"/>
<dbReference type="STRING" id="984485.A0A1E4RI09"/>
<evidence type="ECO:0000313" key="6">
    <source>
        <dbReference type="EMBL" id="ODV66908.1"/>
    </source>
</evidence>
<name>A0A1E4RI09_9ASCO</name>
<evidence type="ECO:0000256" key="4">
    <source>
        <dbReference type="SAM" id="Coils"/>
    </source>
</evidence>
<dbReference type="GO" id="GO:0005739">
    <property type="term" value="C:mitochondrion"/>
    <property type="evidence" value="ECO:0007669"/>
    <property type="project" value="TreeGrafter"/>
</dbReference>
<dbReference type="Proteomes" id="UP000095085">
    <property type="component" value="Unassembled WGS sequence"/>
</dbReference>
<dbReference type="InterPro" id="IPR005654">
    <property type="entry name" value="ATPase_AFG1-like"/>
</dbReference>
<dbReference type="RefSeq" id="XP_020075975.1">
    <property type="nucleotide sequence ID" value="XM_020221267.1"/>
</dbReference>
<dbReference type="AlphaFoldDB" id="A0A1E4RI09"/>
<dbReference type="PANTHER" id="PTHR12169">
    <property type="entry name" value="ATPASE N2B"/>
    <property type="match status" value="1"/>
</dbReference>
<gene>
    <name evidence="6" type="ORF">HYPBUDRAFT_152914</name>
</gene>
<dbReference type="EMBL" id="KV454541">
    <property type="protein sequence ID" value="ODV66908.1"/>
    <property type="molecule type" value="Genomic_DNA"/>
</dbReference>
<reference evidence="7" key="1">
    <citation type="submission" date="2016-05" db="EMBL/GenBank/DDBJ databases">
        <title>Comparative genomics of biotechnologically important yeasts.</title>
        <authorList>
            <consortium name="DOE Joint Genome Institute"/>
            <person name="Riley R."/>
            <person name="Haridas S."/>
            <person name="Wolfe K.H."/>
            <person name="Lopes M.R."/>
            <person name="Hittinger C.T."/>
            <person name="Goker M."/>
            <person name="Salamov A."/>
            <person name="Wisecaver J."/>
            <person name="Long T.M."/>
            <person name="Aerts A.L."/>
            <person name="Barry K."/>
            <person name="Choi C."/>
            <person name="Clum A."/>
            <person name="Coughlan A.Y."/>
            <person name="Deshpande S."/>
            <person name="Douglass A.P."/>
            <person name="Hanson S.J."/>
            <person name="Klenk H.-P."/>
            <person name="Labutti K."/>
            <person name="Lapidus A."/>
            <person name="Lindquist E."/>
            <person name="Lipzen A."/>
            <person name="Meier-Kolthoff J.P."/>
            <person name="Ohm R.A."/>
            <person name="Otillar R.P."/>
            <person name="Pangilinan J."/>
            <person name="Peng Y."/>
            <person name="Rokas A."/>
            <person name="Rosa C.A."/>
            <person name="Scheuner C."/>
            <person name="Sibirny A.A."/>
            <person name="Slot J.C."/>
            <person name="Stielow J.B."/>
            <person name="Sun H."/>
            <person name="Kurtzman C.P."/>
            <person name="Blackwell M."/>
            <person name="Grigoriev I.V."/>
            <person name="Jeffries T.W."/>
        </authorList>
    </citation>
    <scope>NUCLEOTIDE SEQUENCE [LARGE SCALE GENOMIC DNA]</scope>
    <source>
        <strain evidence="7">NRRL Y-1933</strain>
    </source>
</reference>
<comment type="similarity">
    <text evidence="1">Belongs to the AFG1 ATPase family.</text>
</comment>
<dbReference type="OrthoDB" id="548867at2759"/>
<keyword evidence="3" id="KW-0067">ATP-binding</keyword>
<dbReference type="PANTHER" id="PTHR12169:SF2">
    <property type="entry name" value="AFG1P"/>
    <property type="match status" value="1"/>
</dbReference>
<protein>
    <recommendedName>
        <fullName evidence="8">ATPase</fullName>
    </recommendedName>
</protein>
<organism evidence="6 7">
    <name type="scientific">Hyphopichia burtonii NRRL Y-1933</name>
    <dbReference type="NCBI Taxonomy" id="984485"/>
    <lineage>
        <taxon>Eukaryota</taxon>
        <taxon>Fungi</taxon>
        <taxon>Dikarya</taxon>
        <taxon>Ascomycota</taxon>
        <taxon>Saccharomycotina</taxon>
        <taxon>Pichiomycetes</taxon>
        <taxon>Debaryomycetaceae</taxon>
        <taxon>Hyphopichia</taxon>
    </lineage>
</organism>
<evidence type="ECO:0000313" key="7">
    <source>
        <dbReference type="Proteomes" id="UP000095085"/>
    </source>
</evidence>
<feature type="region of interest" description="Disordered" evidence="5">
    <location>
        <begin position="54"/>
        <end position="74"/>
    </location>
</feature>
<evidence type="ECO:0000256" key="2">
    <source>
        <dbReference type="ARBA" id="ARBA00022741"/>
    </source>
</evidence>
<dbReference type="NCBIfam" id="NF040713">
    <property type="entry name" value="ZapE"/>
    <property type="match status" value="1"/>
</dbReference>
<dbReference type="FunFam" id="3.40.50.300:FF:002222">
    <property type="entry name" value="AFG1-family ATPase, variant"/>
    <property type="match status" value="1"/>
</dbReference>
<evidence type="ECO:0000256" key="5">
    <source>
        <dbReference type="SAM" id="MobiDB-lite"/>
    </source>
</evidence>
<dbReference type="InterPro" id="IPR027417">
    <property type="entry name" value="P-loop_NTPase"/>
</dbReference>